<comment type="cofactor">
    <cofactor evidence="1">
        <name>Mg(2+)</name>
        <dbReference type="ChEBI" id="CHEBI:18420"/>
    </cofactor>
</comment>
<name>A0A370WTS4_9GAMM</name>
<accession>A0A370WTS4</accession>
<dbReference type="InterPro" id="IPR029787">
    <property type="entry name" value="Nucleotide_cyclase"/>
</dbReference>
<reference evidence="7 8" key="1">
    <citation type="submission" date="2018-07" db="EMBL/GenBank/DDBJ databases">
        <title>Dyella monticola sp. nov. and Dyella psychrodurans sp. nov. isolated from monsoon evergreen broad-leaved forest soil of Dinghu Mountain, China.</title>
        <authorList>
            <person name="Gao Z."/>
            <person name="Qiu L."/>
        </authorList>
    </citation>
    <scope>NUCLEOTIDE SEQUENCE [LARGE SCALE GENOMIC DNA]</scope>
    <source>
        <strain evidence="7 8">4G-K06</strain>
    </source>
</reference>
<comment type="caution">
    <text evidence="7">The sequence shown here is derived from an EMBL/GenBank/DDBJ whole genome shotgun (WGS) entry which is preliminary data.</text>
</comment>
<evidence type="ECO:0000256" key="1">
    <source>
        <dbReference type="ARBA" id="ARBA00001946"/>
    </source>
</evidence>
<proteinExistence type="predicted"/>
<dbReference type="Gene3D" id="1.25.40.10">
    <property type="entry name" value="Tetratricopeptide repeat domain"/>
    <property type="match status" value="1"/>
</dbReference>
<dbReference type="InterPro" id="IPR011990">
    <property type="entry name" value="TPR-like_helical_dom_sf"/>
</dbReference>
<dbReference type="Proteomes" id="UP000254258">
    <property type="component" value="Unassembled WGS sequence"/>
</dbReference>
<feature type="chain" id="PRO_5016697202" description="diguanylate cyclase" evidence="5">
    <location>
        <begin position="24"/>
        <end position="590"/>
    </location>
</feature>
<evidence type="ECO:0000256" key="4">
    <source>
        <dbReference type="SAM" id="Phobius"/>
    </source>
</evidence>
<comment type="catalytic activity">
    <reaction evidence="3">
        <text>2 GTP = 3',3'-c-di-GMP + 2 diphosphate</text>
        <dbReference type="Rhea" id="RHEA:24898"/>
        <dbReference type="ChEBI" id="CHEBI:33019"/>
        <dbReference type="ChEBI" id="CHEBI:37565"/>
        <dbReference type="ChEBI" id="CHEBI:58805"/>
        <dbReference type="EC" id="2.7.7.65"/>
    </reaction>
</comment>
<keyword evidence="4" id="KW-0472">Membrane</keyword>
<dbReference type="PANTHER" id="PTHR45138">
    <property type="entry name" value="REGULATORY COMPONENTS OF SENSORY TRANSDUCTION SYSTEM"/>
    <property type="match status" value="1"/>
</dbReference>
<feature type="transmembrane region" description="Helical" evidence="4">
    <location>
        <begin position="393"/>
        <end position="410"/>
    </location>
</feature>
<dbReference type="PROSITE" id="PS50887">
    <property type="entry name" value="GGDEF"/>
    <property type="match status" value="1"/>
</dbReference>
<dbReference type="InterPro" id="IPR000160">
    <property type="entry name" value="GGDEF_dom"/>
</dbReference>
<keyword evidence="5" id="KW-0732">Signal</keyword>
<dbReference type="OrthoDB" id="9803824at2"/>
<dbReference type="SUPFAM" id="SSF48452">
    <property type="entry name" value="TPR-like"/>
    <property type="match status" value="1"/>
</dbReference>
<organism evidence="7 8">
    <name type="scientific">Dyella monticola</name>
    <dbReference type="NCBI Taxonomy" id="1927958"/>
    <lineage>
        <taxon>Bacteria</taxon>
        <taxon>Pseudomonadati</taxon>
        <taxon>Pseudomonadota</taxon>
        <taxon>Gammaproteobacteria</taxon>
        <taxon>Lysobacterales</taxon>
        <taxon>Rhodanobacteraceae</taxon>
        <taxon>Dyella</taxon>
    </lineage>
</organism>
<evidence type="ECO:0000259" key="6">
    <source>
        <dbReference type="PROSITE" id="PS50887"/>
    </source>
</evidence>
<dbReference type="EMBL" id="QRBE01000012">
    <property type="protein sequence ID" value="RDS79520.1"/>
    <property type="molecule type" value="Genomic_DNA"/>
</dbReference>
<dbReference type="InterPro" id="IPR043128">
    <property type="entry name" value="Rev_trsase/Diguanyl_cyclase"/>
</dbReference>
<keyword evidence="4" id="KW-1133">Transmembrane helix</keyword>
<dbReference type="PANTHER" id="PTHR45138:SF9">
    <property type="entry name" value="DIGUANYLATE CYCLASE DGCM-RELATED"/>
    <property type="match status" value="1"/>
</dbReference>
<keyword evidence="8" id="KW-1185">Reference proteome</keyword>
<dbReference type="SUPFAM" id="SSF55073">
    <property type="entry name" value="Nucleotide cyclase"/>
    <property type="match status" value="1"/>
</dbReference>
<sequence length="590" mass="65711">MSNLASRLWLWPAFMAMALGALVQPCHGTTKSSITDPAAFLSQAEALHRKDHPRFVQMLAQIHSEAPPLTAQEQWRLRYLDAWETMFEGNYIKSEAQLRNVIDHSGDAVLIAKASALLLSNLGVNQRYEEAFALANHLTSELPTINDPVARYSVLMNLSQILDFAGQIDLAIHYAQMMQDAMPPGESPCLPYSMQIAALYNGKRLTSASSILQQGIDACVGDHQPVITNSARLVLSNLYLDENQPAKTIALLDQVEPSIQLNHYYPHMLSSLVQRAEAYAKLGDDADAKKAALAAVALGHPGEISEWLMVAYDVLYKIEKQHGNAAAALDYYEHYASQDKSYYNDISARTMAYEMAQQHVLAQQLETEKLNKQNSILRLQQALSTKAMETSRLYIILLLLCLGFVVFWLLKLKRSQLRFKELSYLDGLTGIFNHQHFISEADHALRLLQKKTGSACLIFIDLDHFKQVNDTHGHAIGDTVLKHTITICKQHLRPTDLFGRLGGEEFGILLLECSRDQAIAIADRIRLAIEATPVDAEGSIITFSVSVGLASTDTSGYELQRLCREADAALYRAKRTGRNRVIVHGELVEA</sequence>
<dbReference type="SMART" id="SM00267">
    <property type="entry name" value="GGDEF"/>
    <property type="match status" value="1"/>
</dbReference>
<evidence type="ECO:0000256" key="2">
    <source>
        <dbReference type="ARBA" id="ARBA00012528"/>
    </source>
</evidence>
<feature type="domain" description="GGDEF" evidence="6">
    <location>
        <begin position="453"/>
        <end position="586"/>
    </location>
</feature>
<evidence type="ECO:0000313" key="7">
    <source>
        <dbReference type="EMBL" id="RDS79520.1"/>
    </source>
</evidence>
<evidence type="ECO:0000256" key="5">
    <source>
        <dbReference type="SAM" id="SignalP"/>
    </source>
</evidence>
<dbReference type="Pfam" id="PF00990">
    <property type="entry name" value="GGDEF"/>
    <property type="match status" value="1"/>
</dbReference>
<dbReference type="FunFam" id="3.30.70.270:FF:000001">
    <property type="entry name" value="Diguanylate cyclase domain protein"/>
    <property type="match status" value="1"/>
</dbReference>
<evidence type="ECO:0000256" key="3">
    <source>
        <dbReference type="ARBA" id="ARBA00034247"/>
    </source>
</evidence>
<gene>
    <name evidence="7" type="ORF">DWU98_17130</name>
</gene>
<dbReference type="InterPro" id="IPR050469">
    <property type="entry name" value="Diguanylate_Cyclase"/>
</dbReference>
<dbReference type="AlphaFoldDB" id="A0A370WTS4"/>
<keyword evidence="4" id="KW-0812">Transmembrane</keyword>
<dbReference type="CDD" id="cd01949">
    <property type="entry name" value="GGDEF"/>
    <property type="match status" value="1"/>
</dbReference>
<feature type="signal peptide" evidence="5">
    <location>
        <begin position="1"/>
        <end position="23"/>
    </location>
</feature>
<dbReference type="GO" id="GO:0052621">
    <property type="term" value="F:diguanylate cyclase activity"/>
    <property type="evidence" value="ECO:0007669"/>
    <property type="project" value="UniProtKB-EC"/>
</dbReference>
<dbReference type="EC" id="2.7.7.65" evidence="2"/>
<protein>
    <recommendedName>
        <fullName evidence="2">diguanylate cyclase</fullName>
        <ecNumber evidence="2">2.7.7.65</ecNumber>
    </recommendedName>
</protein>
<evidence type="ECO:0000313" key="8">
    <source>
        <dbReference type="Proteomes" id="UP000254258"/>
    </source>
</evidence>
<dbReference type="Gene3D" id="3.30.70.270">
    <property type="match status" value="1"/>
</dbReference>
<dbReference type="NCBIfam" id="TIGR00254">
    <property type="entry name" value="GGDEF"/>
    <property type="match status" value="1"/>
</dbReference>